<name>A0A538U649_UNCEI</name>
<evidence type="ECO:0000259" key="2">
    <source>
        <dbReference type="PROSITE" id="PS00662"/>
    </source>
</evidence>
<dbReference type="PANTHER" id="PTHR30486">
    <property type="entry name" value="TWITCHING MOTILITY PROTEIN PILT"/>
    <property type="match status" value="1"/>
</dbReference>
<dbReference type="InterPro" id="IPR050921">
    <property type="entry name" value="T4SS_GSP_E_ATPase"/>
</dbReference>
<dbReference type="InterPro" id="IPR006321">
    <property type="entry name" value="PilT/PilU"/>
</dbReference>
<organism evidence="3 4">
    <name type="scientific">Eiseniibacteriota bacterium</name>
    <dbReference type="NCBI Taxonomy" id="2212470"/>
    <lineage>
        <taxon>Bacteria</taxon>
        <taxon>Candidatus Eiseniibacteriota</taxon>
    </lineage>
</organism>
<protein>
    <submittedName>
        <fullName evidence="3">Type IV pilus twitching motility protein PilT</fullName>
    </submittedName>
</protein>
<sequence length="359" mass="39891">MMTLRQLLEEMTTKRASDLHLTAGVPPEFRIDGLLVPAAEYEPLSPEATATLAYSVMSDEQRKRFETTRELDFSFGIKNMARFRANVFLQRGVVTAAIRQIPYDILPMEKLGLPPVVKEFTNRHRGLMLVTGPTGSGKSTTLASMIDRINGSRQCHIITIEDPIEYVHQHKKAIVNQREVGADTNTFPTALKYVLRQDPDIILIGEMRDLETISAAITIAETGHLVFATLHTNSAYEAVNRIADAFPSDQRSMIFSQLAFTLEGVVTQQLVPRSRGTGRVMLAEVLVCTPAVKAVIRDGKTHQIYSLMQVGQKFGMQTMNQALMQAVLDKSLSSEHALNFSTDRQELEGMLAKVMRAAA</sequence>
<dbReference type="InterPro" id="IPR027417">
    <property type="entry name" value="P-loop_NTPase"/>
</dbReference>
<dbReference type="CDD" id="cd01131">
    <property type="entry name" value="PilT"/>
    <property type="match status" value="1"/>
</dbReference>
<dbReference type="GO" id="GO:0016887">
    <property type="term" value="F:ATP hydrolysis activity"/>
    <property type="evidence" value="ECO:0007669"/>
    <property type="project" value="InterPro"/>
</dbReference>
<comment type="caution">
    <text evidence="3">The sequence shown here is derived from an EMBL/GenBank/DDBJ whole genome shotgun (WGS) entry which is preliminary data.</text>
</comment>
<dbReference type="Gene3D" id="3.30.450.90">
    <property type="match status" value="1"/>
</dbReference>
<proteinExistence type="inferred from homology"/>
<dbReference type="Gene3D" id="3.40.50.300">
    <property type="entry name" value="P-loop containing nucleotide triphosphate hydrolases"/>
    <property type="match status" value="1"/>
</dbReference>
<reference evidence="3 4" key="1">
    <citation type="journal article" date="2019" name="Nat. Microbiol.">
        <title>Mediterranean grassland soil C-N compound turnover is dependent on rainfall and depth, and is mediated by genomically divergent microorganisms.</title>
        <authorList>
            <person name="Diamond S."/>
            <person name="Andeer P.F."/>
            <person name="Li Z."/>
            <person name="Crits-Christoph A."/>
            <person name="Burstein D."/>
            <person name="Anantharaman K."/>
            <person name="Lane K.R."/>
            <person name="Thomas B.C."/>
            <person name="Pan C."/>
            <person name="Northen T.R."/>
            <person name="Banfield J.F."/>
        </authorList>
    </citation>
    <scope>NUCLEOTIDE SEQUENCE [LARGE SCALE GENOMIC DNA]</scope>
    <source>
        <strain evidence="3">WS_10</strain>
    </source>
</reference>
<dbReference type="Pfam" id="PF00437">
    <property type="entry name" value="T2SSE"/>
    <property type="match status" value="1"/>
</dbReference>
<gene>
    <name evidence="3" type="ORF">E6K80_05840</name>
</gene>
<dbReference type="NCBIfam" id="TIGR01420">
    <property type="entry name" value="pilT_fam"/>
    <property type="match status" value="1"/>
</dbReference>
<evidence type="ECO:0000313" key="3">
    <source>
        <dbReference type="EMBL" id="TMQ71372.1"/>
    </source>
</evidence>
<feature type="domain" description="Bacterial type II secretion system protein E" evidence="2">
    <location>
        <begin position="195"/>
        <end position="209"/>
    </location>
</feature>
<evidence type="ECO:0000313" key="4">
    <source>
        <dbReference type="Proteomes" id="UP000319836"/>
    </source>
</evidence>
<evidence type="ECO:0000256" key="1">
    <source>
        <dbReference type="ARBA" id="ARBA00006611"/>
    </source>
</evidence>
<accession>A0A538U649</accession>
<dbReference type="Proteomes" id="UP000319836">
    <property type="component" value="Unassembled WGS sequence"/>
</dbReference>
<dbReference type="AlphaFoldDB" id="A0A538U649"/>
<dbReference type="InterPro" id="IPR001482">
    <property type="entry name" value="T2SS/T4SS_dom"/>
</dbReference>
<dbReference type="PANTHER" id="PTHR30486:SF16">
    <property type="entry name" value="TWITCHING MOTILITY PROTEIN PILT"/>
    <property type="match status" value="1"/>
</dbReference>
<comment type="similarity">
    <text evidence="1">Belongs to the GSP E family.</text>
</comment>
<dbReference type="PROSITE" id="PS00662">
    <property type="entry name" value="T2SP_E"/>
    <property type="match status" value="1"/>
</dbReference>
<dbReference type="SUPFAM" id="SSF52540">
    <property type="entry name" value="P-loop containing nucleoside triphosphate hydrolases"/>
    <property type="match status" value="1"/>
</dbReference>
<dbReference type="EMBL" id="VBPA01000129">
    <property type="protein sequence ID" value="TMQ71372.1"/>
    <property type="molecule type" value="Genomic_DNA"/>
</dbReference>
<dbReference type="GO" id="GO:0005524">
    <property type="term" value="F:ATP binding"/>
    <property type="evidence" value="ECO:0007669"/>
    <property type="project" value="InterPro"/>
</dbReference>